<dbReference type="GO" id="GO:0016757">
    <property type="term" value="F:glycosyltransferase activity"/>
    <property type="evidence" value="ECO:0007669"/>
    <property type="project" value="UniProtKB-KW"/>
</dbReference>
<comment type="caution">
    <text evidence="4">The sequence shown here is derived from an EMBL/GenBank/DDBJ whole genome shotgun (WGS) entry which is preliminary data.</text>
</comment>
<dbReference type="InterPro" id="IPR029057">
    <property type="entry name" value="PRTase-like"/>
</dbReference>
<reference evidence="5" key="1">
    <citation type="journal article" date="2019" name="Nat. Commun.">
        <title>Expansion of phycobilisome linker gene families in mesophilic red algae.</title>
        <authorList>
            <person name="Lee J."/>
            <person name="Kim D."/>
            <person name="Bhattacharya D."/>
            <person name="Yoon H.S."/>
        </authorList>
    </citation>
    <scope>NUCLEOTIDE SEQUENCE [LARGE SCALE GENOMIC DNA]</scope>
    <source>
        <strain evidence="5">CCMP 1328</strain>
    </source>
</reference>
<evidence type="ECO:0000259" key="3">
    <source>
        <dbReference type="Pfam" id="PF00156"/>
    </source>
</evidence>
<keyword evidence="5" id="KW-1185">Reference proteome</keyword>
<dbReference type="SUPFAM" id="SSF53271">
    <property type="entry name" value="PRTase-like"/>
    <property type="match status" value="1"/>
</dbReference>
<feature type="domain" description="Phosphoribosyltransferase" evidence="3">
    <location>
        <begin position="80"/>
        <end position="224"/>
    </location>
</feature>
<keyword evidence="2 4" id="KW-0808">Transferase</keyword>
<protein>
    <submittedName>
        <fullName evidence="4">Xanthine phosphoribosyltransferase</fullName>
    </submittedName>
</protein>
<dbReference type="OrthoDB" id="10248306at2759"/>
<dbReference type="InterPro" id="IPR000836">
    <property type="entry name" value="PRTase_dom"/>
</dbReference>
<organism evidence="4 5">
    <name type="scientific">Porphyridium purpureum</name>
    <name type="common">Red alga</name>
    <name type="synonym">Porphyridium cruentum</name>
    <dbReference type="NCBI Taxonomy" id="35688"/>
    <lineage>
        <taxon>Eukaryota</taxon>
        <taxon>Rhodophyta</taxon>
        <taxon>Bangiophyceae</taxon>
        <taxon>Porphyridiales</taxon>
        <taxon>Porphyridiaceae</taxon>
        <taxon>Porphyridium</taxon>
    </lineage>
</organism>
<dbReference type="CDD" id="cd06223">
    <property type="entry name" value="PRTases_typeI"/>
    <property type="match status" value="1"/>
</dbReference>
<gene>
    <name evidence="4" type="ORF">FVE85_5711</name>
</gene>
<proteinExistence type="predicted"/>
<sequence>MFFVLPWALAASRLPNVKSIPLGESRFADRTPDVPHTRARSRAPRAACGRQLMRHSTDAGQQAEQGGKTIGGAECELCSWKQVEEMVLDLAEQIKAAGPEGRFDAIMGITRGGMVPAVLLAQVFENRNIMTATVLFYTDDGAKFYGMTEPRFLYFPENNLVDDLRVLIIDDVWDSGRTSRAVRDRVIRAGGTPIVCTLHFKPTKNAAPDERPDFYASITDNWVVYPWERLSPAFQAQSVEL</sequence>
<name>A0A5J4Z3E1_PORPP</name>
<dbReference type="Proteomes" id="UP000324585">
    <property type="component" value="Unassembled WGS sequence"/>
</dbReference>
<evidence type="ECO:0000256" key="2">
    <source>
        <dbReference type="ARBA" id="ARBA00022679"/>
    </source>
</evidence>
<accession>A0A5J4Z3E1</accession>
<keyword evidence="1 4" id="KW-0328">Glycosyltransferase</keyword>
<evidence type="ECO:0000313" key="5">
    <source>
        <dbReference type="Proteomes" id="UP000324585"/>
    </source>
</evidence>
<evidence type="ECO:0000256" key="1">
    <source>
        <dbReference type="ARBA" id="ARBA00022676"/>
    </source>
</evidence>
<evidence type="ECO:0000313" key="4">
    <source>
        <dbReference type="EMBL" id="KAA8498126.1"/>
    </source>
</evidence>
<dbReference type="PANTHER" id="PTHR43363:SF1">
    <property type="entry name" value="HYPOXANTHINE-GUANINE PHOSPHORIBOSYLTRANSFERASE"/>
    <property type="match status" value="1"/>
</dbReference>
<dbReference type="Pfam" id="PF00156">
    <property type="entry name" value="Pribosyltran"/>
    <property type="match status" value="1"/>
</dbReference>
<dbReference type="AlphaFoldDB" id="A0A5J4Z3E1"/>
<dbReference type="PANTHER" id="PTHR43363">
    <property type="entry name" value="HYPOXANTHINE PHOSPHORIBOSYLTRANSFERASE"/>
    <property type="match status" value="1"/>
</dbReference>
<dbReference type="EMBL" id="VRMN01000001">
    <property type="protein sequence ID" value="KAA8498126.1"/>
    <property type="molecule type" value="Genomic_DNA"/>
</dbReference>
<dbReference type="Gene3D" id="3.40.50.2020">
    <property type="match status" value="1"/>
</dbReference>